<evidence type="ECO:0000256" key="1">
    <source>
        <dbReference type="SAM" id="MobiDB-lite"/>
    </source>
</evidence>
<dbReference type="EMBL" id="CAJNNW010008068">
    <property type="protein sequence ID" value="CAE8649714.1"/>
    <property type="molecule type" value="Genomic_DNA"/>
</dbReference>
<dbReference type="AlphaFoldDB" id="A0A813KQ16"/>
<dbReference type="Proteomes" id="UP000626109">
    <property type="component" value="Unassembled WGS sequence"/>
</dbReference>
<name>A0A813KQ16_POLGL</name>
<protein>
    <submittedName>
        <fullName evidence="3">Uncharacterized protein</fullName>
    </submittedName>
</protein>
<accession>A0A813KQ16</accession>
<organism evidence="3 4">
    <name type="scientific">Polarella glacialis</name>
    <name type="common">Dinoflagellate</name>
    <dbReference type="NCBI Taxonomy" id="89957"/>
    <lineage>
        <taxon>Eukaryota</taxon>
        <taxon>Sar</taxon>
        <taxon>Alveolata</taxon>
        <taxon>Dinophyceae</taxon>
        <taxon>Suessiales</taxon>
        <taxon>Suessiaceae</taxon>
        <taxon>Polarella</taxon>
    </lineage>
</organism>
<evidence type="ECO:0000313" key="2">
    <source>
        <dbReference type="EMBL" id="CAE8649714.1"/>
    </source>
</evidence>
<feature type="region of interest" description="Disordered" evidence="1">
    <location>
        <begin position="64"/>
        <end position="110"/>
    </location>
</feature>
<gene>
    <name evidence="3" type="ORF">PGLA2088_LOCUS33572</name>
    <name evidence="2" type="ORF">PGLA2088_LOCUS7668</name>
</gene>
<comment type="caution">
    <text evidence="3">The sequence shown here is derived from an EMBL/GenBank/DDBJ whole genome shotgun (WGS) entry which is preliminary data.</text>
</comment>
<proteinExistence type="predicted"/>
<reference evidence="3" key="1">
    <citation type="submission" date="2021-02" db="EMBL/GenBank/DDBJ databases">
        <authorList>
            <person name="Dougan E. K."/>
            <person name="Rhodes N."/>
            <person name="Thang M."/>
            <person name="Chan C."/>
        </authorList>
    </citation>
    <scope>NUCLEOTIDE SEQUENCE</scope>
</reference>
<evidence type="ECO:0000313" key="4">
    <source>
        <dbReference type="Proteomes" id="UP000626109"/>
    </source>
</evidence>
<evidence type="ECO:0000313" key="3">
    <source>
        <dbReference type="EMBL" id="CAE8705182.1"/>
    </source>
</evidence>
<sequence>MHLRWSPFCKVKQLHNGQSACGSWIAMLVWRSVFVMGCSMRPGRRGACLGVSLAGGPCAGPCLAPPEDGTGLPSRTASERKGRGPISGRKGRGLGGLRVPGPVAGKKGRGPAGRCSSLVSRLLFTCQGASPRLHPLGGGEVLSRDRFLDGRDAEEDVELLAPLLVMNLCPPLVRSSSMSLWSRCEEAIPDQRAAVCEWER</sequence>
<dbReference type="EMBL" id="CAJNNW010030918">
    <property type="protein sequence ID" value="CAE8705182.1"/>
    <property type="molecule type" value="Genomic_DNA"/>
</dbReference>